<feature type="non-terminal residue" evidence="2">
    <location>
        <position position="1"/>
    </location>
</feature>
<feature type="compositionally biased region" description="Basic and acidic residues" evidence="1">
    <location>
        <begin position="48"/>
        <end position="60"/>
    </location>
</feature>
<name>A0A6J4L7X9_9HYPH</name>
<accession>A0A6J4L7X9</accession>
<feature type="region of interest" description="Disordered" evidence="1">
    <location>
        <begin position="1"/>
        <end position="92"/>
    </location>
</feature>
<feature type="compositionally biased region" description="Basic residues" evidence="1">
    <location>
        <begin position="61"/>
        <end position="81"/>
    </location>
</feature>
<sequence length="92" mass="10626">APRRFDHSPDDQPHRTGVRDPSAAHAEQGSLRRVQSPDAEEPGGRPAFDPDDHVERPARRDVRRRHRDPLRVPRLRQHRHPLDRPPGPRLAL</sequence>
<feature type="compositionally biased region" description="Basic and acidic residues" evidence="1">
    <location>
        <begin position="1"/>
        <end position="18"/>
    </location>
</feature>
<protein>
    <submittedName>
        <fullName evidence="2">Uncharacterized protein</fullName>
    </submittedName>
</protein>
<reference evidence="2" key="1">
    <citation type="submission" date="2020-02" db="EMBL/GenBank/DDBJ databases">
        <authorList>
            <person name="Meier V. D."/>
        </authorList>
    </citation>
    <scope>NUCLEOTIDE SEQUENCE</scope>
    <source>
        <strain evidence="2">AVDCRST_MAG90</strain>
    </source>
</reference>
<dbReference type="EMBL" id="CADCUC010000235">
    <property type="protein sequence ID" value="CAA9325330.1"/>
    <property type="molecule type" value="Genomic_DNA"/>
</dbReference>
<feature type="non-terminal residue" evidence="2">
    <location>
        <position position="92"/>
    </location>
</feature>
<gene>
    <name evidence="2" type="ORF">AVDCRST_MAG90-1304</name>
</gene>
<organism evidence="2">
    <name type="scientific">uncultured Microvirga sp</name>
    <dbReference type="NCBI Taxonomy" id="412392"/>
    <lineage>
        <taxon>Bacteria</taxon>
        <taxon>Pseudomonadati</taxon>
        <taxon>Pseudomonadota</taxon>
        <taxon>Alphaproteobacteria</taxon>
        <taxon>Hyphomicrobiales</taxon>
        <taxon>Methylobacteriaceae</taxon>
        <taxon>Microvirga</taxon>
        <taxon>environmental samples</taxon>
    </lineage>
</organism>
<dbReference type="AlphaFoldDB" id="A0A6J4L7X9"/>
<evidence type="ECO:0000313" key="2">
    <source>
        <dbReference type="EMBL" id="CAA9325330.1"/>
    </source>
</evidence>
<evidence type="ECO:0000256" key="1">
    <source>
        <dbReference type="SAM" id="MobiDB-lite"/>
    </source>
</evidence>
<proteinExistence type="predicted"/>